<proteinExistence type="predicted"/>
<dbReference type="SUPFAM" id="SSF54285">
    <property type="entry name" value="MoaD/ThiS"/>
    <property type="match status" value="1"/>
</dbReference>
<dbReference type="Gene3D" id="3.10.20.30">
    <property type="match status" value="1"/>
</dbReference>
<dbReference type="InterPro" id="IPR012675">
    <property type="entry name" value="Beta-grasp_dom_sf"/>
</dbReference>
<dbReference type="PANTHER" id="PTHR34472">
    <property type="entry name" value="SULFUR CARRIER PROTEIN THIS"/>
    <property type="match status" value="1"/>
</dbReference>
<dbReference type="InterPro" id="IPR016155">
    <property type="entry name" value="Mopterin_synth/thiamin_S_b"/>
</dbReference>
<keyword evidence="2" id="KW-1185">Reference proteome</keyword>
<evidence type="ECO:0008006" key="3">
    <source>
        <dbReference type="Google" id="ProtNLM"/>
    </source>
</evidence>
<dbReference type="Proteomes" id="UP000241434">
    <property type="component" value="Unassembled WGS sequence"/>
</dbReference>
<evidence type="ECO:0000313" key="2">
    <source>
        <dbReference type="Proteomes" id="UP000241434"/>
    </source>
</evidence>
<dbReference type="EMBL" id="JYGE01000006">
    <property type="protein sequence ID" value="PSJ31169.1"/>
    <property type="molecule type" value="Genomic_DNA"/>
</dbReference>
<comment type="caution">
    <text evidence="1">The sequence shown here is derived from an EMBL/GenBank/DDBJ whole genome shotgun (WGS) entry which is preliminary data.</text>
</comment>
<dbReference type="CDD" id="cd00565">
    <property type="entry name" value="Ubl_ThiS"/>
    <property type="match status" value="1"/>
</dbReference>
<dbReference type="OrthoDB" id="9798559at2"/>
<accession>A0A2P7PZK6</accession>
<evidence type="ECO:0000313" key="1">
    <source>
        <dbReference type="EMBL" id="PSJ31169.1"/>
    </source>
</evidence>
<dbReference type="NCBIfam" id="TIGR01683">
    <property type="entry name" value="thiS"/>
    <property type="match status" value="1"/>
</dbReference>
<organism evidence="1 2">
    <name type="scientific">Peptostreptococcus russellii</name>
    <dbReference type="NCBI Taxonomy" id="215200"/>
    <lineage>
        <taxon>Bacteria</taxon>
        <taxon>Bacillati</taxon>
        <taxon>Bacillota</taxon>
        <taxon>Clostridia</taxon>
        <taxon>Peptostreptococcales</taxon>
        <taxon>Peptostreptococcaceae</taxon>
        <taxon>Peptostreptococcus</taxon>
    </lineage>
</organism>
<gene>
    <name evidence="1" type="ORF">UF10_06945</name>
</gene>
<dbReference type="Pfam" id="PF02597">
    <property type="entry name" value="ThiS"/>
    <property type="match status" value="1"/>
</dbReference>
<reference evidence="1" key="1">
    <citation type="thesis" date="2015" institute="Rutgers" country="The State University of New Jersey, 14 College Farm Rd., New Brunswick, NJ, USA">
        <title>Ammonia toxicity in bacteria and its implications for treatment of and resource recovery from highly nitrogenous organic wastes.</title>
        <authorList>
            <person name="Luther A.K."/>
        </authorList>
    </citation>
    <scope>NUCLEOTIDE SEQUENCE</scope>
    <source>
        <strain evidence="1">RT-10B</strain>
    </source>
</reference>
<dbReference type="AlphaFoldDB" id="A0A2P7PZK6"/>
<dbReference type="InterPro" id="IPR010035">
    <property type="entry name" value="Thi_S"/>
</dbReference>
<dbReference type="PANTHER" id="PTHR34472:SF1">
    <property type="entry name" value="SULFUR CARRIER PROTEIN THIS"/>
    <property type="match status" value="1"/>
</dbReference>
<sequence length="64" mass="7241">MIKVNGKKYEIDSVNLLEFIRSEKFDENKIAVELNGDIVKRGNYDQYILSDGDKIEIVCFVGGG</sequence>
<protein>
    <recommendedName>
        <fullName evidence="3">Thiamine biosynthesis protein ThiS</fullName>
    </recommendedName>
</protein>
<name>A0A2P7PZK6_9FIRM</name>
<dbReference type="InterPro" id="IPR003749">
    <property type="entry name" value="ThiS/MoaD-like"/>
</dbReference>